<comment type="caution">
    <text evidence="1">The sequence shown here is derived from an EMBL/GenBank/DDBJ whole genome shotgun (WGS) entry which is preliminary data.</text>
</comment>
<dbReference type="EMBL" id="JAQQWN010000008">
    <property type="protein sequence ID" value="KAK8070599.1"/>
    <property type="molecule type" value="Genomic_DNA"/>
</dbReference>
<proteinExistence type="predicted"/>
<evidence type="ECO:0000313" key="2">
    <source>
        <dbReference type="Proteomes" id="UP001433268"/>
    </source>
</evidence>
<accession>A0ABR1VHA1</accession>
<reference evidence="1 2" key="1">
    <citation type="submission" date="2023-01" db="EMBL/GenBank/DDBJ databases">
        <title>Analysis of 21 Apiospora genomes using comparative genomics revels a genus with tremendous synthesis potential of carbohydrate active enzymes and secondary metabolites.</title>
        <authorList>
            <person name="Sorensen T."/>
        </authorList>
    </citation>
    <scope>NUCLEOTIDE SEQUENCE [LARGE SCALE GENOMIC DNA]</scope>
    <source>
        <strain evidence="1 2">CBS 114990</strain>
    </source>
</reference>
<protein>
    <submittedName>
        <fullName evidence="1">Uncharacterized protein</fullName>
    </submittedName>
</protein>
<dbReference type="Proteomes" id="UP001433268">
    <property type="component" value="Unassembled WGS sequence"/>
</dbReference>
<sequence>MIPGYQQQLEADLQSLSGEAAKQLLLQYAPLLPALARGVMDKCHSQRLQEMQVNRNYDSYPKKVYRMYTGMSLRQWQDYILNKKYSQLSSSKLFEISGDVELEIEELLKRMVADIQPHSSYESKYNAAENMLRIFEEVMDSDDELRHELHQNCHGWDELFLKLFACFTAEELWRLAVEPVGYRKQAWSERLRLFVGEARALQFVEGVDEAYDILQKSAPEA</sequence>
<organism evidence="1 2">
    <name type="scientific">Apiospora hydei</name>
    <dbReference type="NCBI Taxonomy" id="1337664"/>
    <lineage>
        <taxon>Eukaryota</taxon>
        <taxon>Fungi</taxon>
        <taxon>Dikarya</taxon>
        <taxon>Ascomycota</taxon>
        <taxon>Pezizomycotina</taxon>
        <taxon>Sordariomycetes</taxon>
        <taxon>Xylariomycetidae</taxon>
        <taxon>Amphisphaeriales</taxon>
        <taxon>Apiosporaceae</taxon>
        <taxon>Apiospora</taxon>
    </lineage>
</organism>
<gene>
    <name evidence="1" type="ORF">PG997_010802</name>
</gene>
<name>A0ABR1VHA1_9PEZI</name>
<dbReference type="GeneID" id="92048177"/>
<dbReference type="RefSeq" id="XP_066664407.1">
    <property type="nucleotide sequence ID" value="XM_066815117.1"/>
</dbReference>
<evidence type="ECO:0000313" key="1">
    <source>
        <dbReference type="EMBL" id="KAK8070599.1"/>
    </source>
</evidence>
<keyword evidence="2" id="KW-1185">Reference proteome</keyword>